<dbReference type="Gene3D" id="3.20.20.105">
    <property type="entry name" value="Queuine tRNA-ribosyltransferase-like"/>
    <property type="match status" value="1"/>
</dbReference>
<dbReference type="AlphaFoldDB" id="A0A6A6D0V0"/>
<evidence type="ECO:0000256" key="2">
    <source>
        <dbReference type="ARBA" id="ARBA00022694"/>
    </source>
</evidence>
<comment type="function">
    <text evidence="5">Non-catalytic subunit of the queuine tRNA-ribosyltransferase (TGT) that catalyzes the base-exchange of a guanine (G) residue with queuine (Q) at position 34 (anticodon wobble position) in tRNAs with GU(N) anticodons (tRNA-Asp, -Asn, -His and -Tyr), resulting in the hypermodified nucleoside queuosine (7-(((4,5-cis-dihydroxy-2-cyclopenten-1-yl)amino)methyl)-7-deazaguanosine).</text>
</comment>
<dbReference type="InterPro" id="IPR050852">
    <property type="entry name" value="Queuine_tRNA-ribosyltrfase"/>
</dbReference>
<dbReference type="GO" id="GO:0046872">
    <property type="term" value="F:metal ion binding"/>
    <property type="evidence" value="ECO:0007669"/>
    <property type="project" value="UniProtKB-KW"/>
</dbReference>
<organism evidence="8 9">
    <name type="scientific">Zasmidium cellare ATCC 36951</name>
    <dbReference type="NCBI Taxonomy" id="1080233"/>
    <lineage>
        <taxon>Eukaryota</taxon>
        <taxon>Fungi</taxon>
        <taxon>Dikarya</taxon>
        <taxon>Ascomycota</taxon>
        <taxon>Pezizomycotina</taxon>
        <taxon>Dothideomycetes</taxon>
        <taxon>Dothideomycetidae</taxon>
        <taxon>Mycosphaerellales</taxon>
        <taxon>Mycosphaerellaceae</taxon>
        <taxon>Zasmidium</taxon>
    </lineage>
</organism>
<feature type="binding site" evidence="5">
    <location>
        <position position="371"/>
    </location>
    <ligand>
        <name>Zn(2+)</name>
        <dbReference type="ChEBI" id="CHEBI:29105"/>
    </ligand>
</feature>
<dbReference type="Pfam" id="PF01702">
    <property type="entry name" value="TGT"/>
    <property type="match status" value="1"/>
</dbReference>
<dbReference type="NCBIfam" id="TIGR00449">
    <property type="entry name" value="tgt_general"/>
    <property type="match status" value="1"/>
</dbReference>
<proteinExistence type="inferred from homology"/>
<feature type="region of interest" description="Disordered" evidence="6">
    <location>
        <begin position="442"/>
        <end position="484"/>
    </location>
</feature>
<evidence type="ECO:0000256" key="3">
    <source>
        <dbReference type="ARBA" id="ARBA00022723"/>
    </source>
</evidence>
<evidence type="ECO:0000259" key="7">
    <source>
        <dbReference type="Pfam" id="PF01702"/>
    </source>
</evidence>
<keyword evidence="9" id="KW-1185">Reference proteome</keyword>
<evidence type="ECO:0000313" key="8">
    <source>
        <dbReference type="EMBL" id="KAF2172643.1"/>
    </source>
</evidence>
<protein>
    <recommendedName>
        <fullName evidence="5">Queuine tRNA-ribosyltransferase accessory subunit 2</fullName>
    </recommendedName>
    <alternativeName>
        <fullName evidence="5">Queuine tRNA-ribosyltransferase domain-containing protein 1</fullName>
    </alternativeName>
</protein>
<evidence type="ECO:0000256" key="1">
    <source>
        <dbReference type="ARBA" id="ARBA00022490"/>
    </source>
</evidence>
<reference evidence="8" key="1">
    <citation type="journal article" date="2020" name="Stud. Mycol.">
        <title>101 Dothideomycetes genomes: a test case for predicting lifestyles and emergence of pathogens.</title>
        <authorList>
            <person name="Haridas S."/>
            <person name="Albert R."/>
            <person name="Binder M."/>
            <person name="Bloem J."/>
            <person name="Labutti K."/>
            <person name="Salamov A."/>
            <person name="Andreopoulos B."/>
            <person name="Baker S."/>
            <person name="Barry K."/>
            <person name="Bills G."/>
            <person name="Bluhm B."/>
            <person name="Cannon C."/>
            <person name="Castanera R."/>
            <person name="Culley D."/>
            <person name="Daum C."/>
            <person name="Ezra D."/>
            <person name="Gonzalez J."/>
            <person name="Henrissat B."/>
            <person name="Kuo A."/>
            <person name="Liang C."/>
            <person name="Lipzen A."/>
            <person name="Lutzoni F."/>
            <person name="Magnuson J."/>
            <person name="Mondo S."/>
            <person name="Nolan M."/>
            <person name="Ohm R."/>
            <person name="Pangilinan J."/>
            <person name="Park H.-J."/>
            <person name="Ramirez L."/>
            <person name="Alfaro M."/>
            <person name="Sun H."/>
            <person name="Tritt A."/>
            <person name="Yoshinaga Y."/>
            <person name="Zwiers L.-H."/>
            <person name="Turgeon B."/>
            <person name="Goodwin S."/>
            <person name="Spatafora J."/>
            <person name="Crous P."/>
            <person name="Grigoriev I."/>
        </authorList>
    </citation>
    <scope>NUCLEOTIDE SEQUENCE</scope>
    <source>
        <strain evidence="8">ATCC 36951</strain>
    </source>
</reference>
<dbReference type="RefSeq" id="XP_033673532.1">
    <property type="nucleotide sequence ID" value="XM_033815157.1"/>
</dbReference>
<dbReference type="PANTHER" id="PTHR46064">
    <property type="entry name" value="QUEUINE TRNA-RIBOSYLTRANSFERASE ACCESSORY SUBUNIT 2"/>
    <property type="match status" value="1"/>
</dbReference>
<keyword evidence="3 5" id="KW-0479">Metal-binding</keyword>
<dbReference type="Proteomes" id="UP000799537">
    <property type="component" value="Unassembled WGS sequence"/>
</dbReference>
<gene>
    <name evidence="8" type="ORF">M409DRAFT_62399</name>
</gene>
<evidence type="ECO:0000313" key="9">
    <source>
        <dbReference type="Proteomes" id="UP000799537"/>
    </source>
</evidence>
<comment type="cofactor">
    <cofactor evidence="5">
        <name>Zn(2+)</name>
        <dbReference type="ChEBI" id="CHEBI:29105"/>
    </cofactor>
    <text evidence="5">Binds 1 zinc ion per subunit.</text>
</comment>
<sequence>MNGTANGTLAQLPDEMFSIIQATAGTPSPRLARLCLPGRRIIDTPHYLASTSRGVVPHITQDTFRRDTSINGVYVALEDFIERAPRKVPPLYQFKPLDGASPLRKFVALPDDALLVLGARRSPPVAAPAANPNTDTTISICTAVGFRQLKVDEYAEETEELKADILVGLGDVPYGRALGNKRVERATDRMIQWLQDHVALREERKDGYGHQAKLFASLIPVECRKQQFYIDCLAEELVKDISGLALYNLSTLEDIPESLAHLPRLGFTEPKTPHEILQQVALGMDILTIPFIGAATDAGIALDFTFPPRHAPNGLEPRSLGVDMWSAEHAVDVSPLSESCQCYACTNHHRAYLQHLLAAKEMLGWVLVQIHNHHTMDLFFAGIRQSIARDTFDEDVNTFSKVYESQLPEKTGQGPRVRGYQYRAEGPGESKKNAIAFQHKMNDGKEKLAEGTPPAADVDAEDLEVKGFGEKDEVEVSSTTRRAG</sequence>
<feature type="binding site" evidence="5">
    <location>
        <position position="340"/>
    </location>
    <ligand>
        <name>Zn(2+)</name>
        <dbReference type="ChEBI" id="CHEBI:29105"/>
    </ligand>
</feature>
<dbReference type="HAMAP" id="MF_03043">
    <property type="entry name" value="QTRT2"/>
    <property type="match status" value="1"/>
</dbReference>
<evidence type="ECO:0000256" key="6">
    <source>
        <dbReference type="SAM" id="MobiDB-lite"/>
    </source>
</evidence>
<comment type="similarity">
    <text evidence="5">Belongs to the queuine tRNA-ribosyltransferase family. QTRT2 subfamily.</text>
</comment>
<keyword evidence="1 5" id="KW-0963">Cytoplasm</keyword>
<keyword evidence="4 5" id="KW-0862">Zinc</keyword>
<feature type="binding site" evidence="5">
    <location>
        <position position="342"/>
    </location>
    <ligand>
        <name>Zn(2+)</name>
        <dbReference type="ChEBI" id="CHEBI:29105"/>
    </ligand>
</feature>
<comment type="subcellular location">
    <subcellularLocation>
        <location evidence="5">Cytoplasm</location>
    </subcellularLocation>
</comment>
<evidence type="ECO:0000256" key="4">
    <source>
        <dbReference type="ARBA" id="ARBA00022833"/>
    </source>
</evidence>
<dbReference type="EMBL" id="ML993580">
    <property type="protein sequence ID" value="KAF2172643.1"/>
    <property type="molecule type" value="Genomic_DNA"/>
</dbReference>
<evidence type="ECO:0000256" key="5">
    <source>
        <dbReference type="HAMAP-Rule" id="MF_03043"/>
    </source>
</evidence>
<feature type="domain" description="tRNA-guanine(15) transglycosylase-like" evidence="7">
    <location>
        <begin position="29"/>
        <end position="404"/>
    </location>
</feature>
<dbReference type="InterPro" id="IPR002616">
    <property type="entry name" value="tRNA_ribo_trans-like"/>
</dbReference>
<accession>A0A6A6D0V0</accession>
<dbReference type="PANTHER" id="PTHR46064:SF1">
    <property type="entry name" value="QUEUINE TRNA-RIBOSYLTRANSFERASE ACCESSORY SUBUNIT 2"/>
    <property type="match status" value="1"/>
</dbReference>
<name>A0A6A6D0V0_ZASCE</name>
<dbReference type="InterPro" id="IPR036511">
    <property type="entry name" value="TGT-like_sf"/>
</dbReference>
<keyword evidence="2 5" id="KW-0819">tRNA processing</keyword>
<dbReference type="GO" id="GO:0005737">
    <property type="term" value="C:cytoplasm"/>
    <property type="evidence" value="ECO:0007669"/>
    <property type="project" value="UniProtKB-SubCell"/>
</dbReference>
<dbReference type="GeneID" id="54568429"/>
<dbReference type="InterPro" id="IPR028592">
    <property type="entry name" value="QTRTD1"/>
</dbReference>
<comment type="subunit">
    <text evidence="5">Heterodimer of a catalytic subunit and an accessory subunit.</text>
</comment>
<dbReference type="GO" id="GO:0006400">
    <property type="term" value="P:tRNA modification"/>
    <property type="evidence" value="ECO:0007669"/>
    <property type="project" value="InterPro"/>
</dbReference>
<feature type="binding site" evidence="5">
    <location>
        <position position="345"/>
    </location>
    <ligand>
        <name>Zn(2+)</name>
        <dbReference type="ChEBI" id="CHEBI:29105"/>
    </ligand>
</feature>
<dbReference type="OrthoDB" id="27601at2759"/>
<dbReference type="SUPFAM" id="SSF51713">
    <property type="entry name" value="tRNA-guanine transglycosylase"/>
    <property type="match status" value="1"/>
</dbReference>
<dbReference type="GO" id="GO:0008479">
    <property type="term" value="F:tRNA-guanosine(34) queuine transglycosylase activity"/>
    <property type="evidence" value="ECO:0007669"/>
    <property type="project" value="UniProtKB-UniRule"/>
</dbReference>